<organism evidence="2 3">
    <name type="scientific">Dongia sedimenti</name>
    <dbReference type="NCBI Taxonomy" id="3064282"/>
    <lineage>
        <taxon>Bacteria</taxon>
        <taxon>Pseudomonadati</taxon>
        <taxon>Pseudomonadota</taxon>
        <taxon>Alphaproteobacteria</taxon>
        <taxon>Rhodospirillales</taxon>
        <taxon>Dongiaceae</taxon>
        <taxon>Dongia</taxon>
    </lineage>
</organism>
<dbReference type="InterPro" id="IPR000182">
    <property type="entry name" value="GNAT_dom"/>
</dbReference>
<dbReference type="InterPro" id="IPR016181">
    <property type="entry name" value="Acyl_CoA_acyltransferase"/>
</dbReference>
<accession>A0ABU0YEP5</accession>
<dbReference type="Gene3D" id="3.40.630.30">
    <property type="match status" value="1"/>
</dbReference>
<dbReference type="EMBL" id="JAUYVI010000001">
    <property type="protein sequence ID" value="MDQ7246169.1"/>
    <property type="molecule type" value="Genomic_DNA"/>
</dbReference>
<dbReference type="RefSeq" id="WP_379953542.1">
    <property type="nucleotide sequence ID" value="NZ_JAUYVI010000001.1"/>
</dbReference>
<dbReference type="CDD" id="cd04301">
    <property type="entry name" value="NAT_SF"/>
    <property type="match status" value="1"/>
</dbReference>
<evidence type="ECO:0000313" key="2">
    <source>
        <dbReference type="EMBL" id="MDQ7246169.1"/>
    </source>
</evidence>
<feature type="domain" description="N-acetyltransferase" evidence="1">
    <location>
        <begin position="10"/>
        <end position="146"/>
    </location>
</feature>
<name>A0ABU0YEP5_9PROT</name>
<dbReference type="Gene3D" id="3.40.630.90">
    <property type="match status" value="1"/>
</dbReference>
<evidence type="ECO:0000313" key="3">
    <source>
        <dbReference type="Proteomes" id="UP001230156"/>
    </source>
</evidence>
<reference evidence="3" key="1">
    <citation type="submission" date="2023-08" db="EMBL/GenBank/DDBJ databases">
        <title>Rhodospirillaceae gen. nov., a novel taxon isolated from the Yangtze River Yuezi River estuary sludge.</title>
        <authorList>
            <person name="Ruan L."/>
        </authorList>
    </citation>
    <scope>NUCLEOTIDE SEQUENCE [LARGE SCALE GENOMIC DNA]</scope>
    <source>
        <strain evidence="3">R-7</strain>
    </source>
</reference>
<dbReference type="Proteomes" id="UP001230156">
    <property type="component" value="Unassembled WGS sequence"/>
</dbReference>
<evidence type="ECO:0000259" key="1">
    <source>
        <dbReference type="PROSITE" id="PS51186"/>
    </source>
</evidence>
<comment type="caution">
    <text evidence="2">The sequence shown here is derived from an EMBL/GenBank/DDBJ whole genome shotgun (WGS) entry which is preliminary data.</text>
</comment>
<keyword evidence="3" id="KW-1185">Reference proteome</keyword>
<sequence>MPTDSAALESGVSAMASPDVARGLELSRAAGWNQTEADWGMMLRLGAGYGARDAEGRLVASSIVLPYPPAIGWISMVLVDESARRRGLATRLLENAIAVLRKQGLVPMVDATPAGREVYRRMGFVDVAPISRWRGRGAGVSAQSRETSSAVELAAGIAQDEAAFGISRRPLLLELAGRRGAITLSLSDRRGQLWSRAGRTATQIGPVVAAGEGDGLALCAMALDAMAGPVLLDVPDRNAPLADLLASRGFSIERPFIRMALGVPSASTLGAAMRVIAGPELG</sequence>
<keyword evidence="2" id="KW-0808">Transferase</keyword>
<proteinExistence type="predicted"/>
<protein>
    <submittedName>
        <fullName evidence="2">GNAT family N-acetyltransferase</fullName>
        <ecNumber evidence="2">2.3.1.-</ecNumber>
    </submittedName>
</protein>
<dbReference type="SUPFAM" id="SSF55729">
    <property type="entry name" value="Acyl-CoA N-acyltransferases (Nat)"/>
    <property type="match status" value="1"/>
</dbReference>
<keyword evidence="2" id="KW-0012">Acyltransferase</keyword>
<dbReference type="InterPro" id="IPR052729">
    <property type="entry name" value="Acyl/Acetyltrans_Enzymes"/>
</dbReference>
<dbReference type="Pfam" id="PF00583">
    <property type="entry name" value="Acetyltransf_1"/>
    <property type="match status" value="1"/>
</dbReference>
<dbReference type="Pfam" id="PF18014">
    <property type="entry name" value="Acetyltransf_18"/>
    <property type="match status" value="1"/>
</dbReference>
<dbReference type="PROSITE" id="PS51186">
    <property type="entry name" value="GNAT"/>
    <property type="match status" value="1"/>
</dbReference>
<dbReference type="EC" id="2.3.1.-" evidence="2"/>
<dbReference type="GO" id="GO:0016746">
    <property type="term" value="F:acyltransferase activity"/>
    <property type="evidence" value="ECO:0007669"/>
    <property type="project" value="UniProtKB-KW"/>
</dbReference>
<dbReference type="PANTHER" id="PTHR47237">
    <property type="entry name" value="SLL0310 PROTEIN"/>
    <property type="match status" value="1"/>
</dbReference>
<dbReference type="PANTHER" id="PTHR47237:SF2">
    <property type="entry name" value="BLL4206 PROTEIN"/>
    <property type="match status" value="1"/>
</dbReference>
<dbReference type="InterPro" id="IPR041496">
    <property type="entry name" value="YitH/HolE_GNAT"/>
</dbReference>
<gene>
    <name evidence="2" type="ORF">Q8A70_00765</name>
</gene>